<dbReference type="Proteomes" id="UP000006377">
    <property type="component" value="Chromosome"/>
</dbReference>
<dbReference type="KEGG" id="pla:Plav_3645"/>
<dbReference type="EMBL" id="CP000774">
    <property type="protein sequence ID" value="ABS65243.1"/>
    <property type="molecule type" value="Genomic_DNA"/>
</dbReference>
<dbReference type="InterPro" id="IPR009387">
    <property type="entry name" value="HigB-2"/>
</dbReference>
<dbReference type="AlphaFoldDB" id="A7HZB0"/>
<dbReference type="Pfam" id="PF06296">
    <property type="entry name" value="RelE"/>
    <property type="match status" value="1"/>
</dbReference>
<gene>
    <name evidence="1" type="ordered locus">Plav_3645</name>
</gene>
<dbReference type="OrthoDB" id="9812066at2"/>
<reference evidence="1 2" key="1">
    <citation type="journal article" date="2011" name="Stand. Genomic Sci.">
        <title>Complete genome sequence of Parvibaculum lavamentivorans type strain (DS-1(T)).</title>
        <authorList>
            <person name="Schleheck D."/>
            <person name="Weiss M."/>
            <person name="Pitluck S."/>
            <person name="Bruce D."/>
            <person name="Land M.L."/>
            <person name="Han S."/>
            <person name="Saunders E."/>
            <person name="Tapia R."/>
            <person name="Detter C."/>
            <person name="Brettin T."/>
            <person name="Han J."/>
            <person name="Woyke T."/>
            <person name="Goodwin L."/>
            <person name="Pennacchio L."/>
            <person name="Nolan M."/>
            <person name="Cook A.M."/>
            <person name="Kjelleberg S."/>
            <person name="Thomas T."/>
        </authorList>
    </citation>
    <scope>NUCLEOTIDE SEQUENCE [LARGE SCALE GENOMIC DNA]</scope>
    <source>
        <strain evidence="2">DS-1 / DSM 13023 / NCIMB 13966</strain>
    </source>
</reference>
<dbReference type="eggNOG" id="COG4737">
    <property type="taxonomic scope" value="Bacteria"/>
</dbReference>
<dbReference type="RefSeq" id="WP_012112504.1">
    <property type="nucleotide sequence ID" value="NC_009719.1"/>
</dbReference>
<dbReference type="PIRSF" id="PIRSF018634">
    <property type="entry name" value="UCP018634"/>
    <property type="match status" value="1"/>
</dbReference>
<evidence type="ECO:0008006" key="3">
    <source>
        <dbReference type="Google" id="ProtNLM"/>
    </source>
</evidence>
<dbReference type="STRING" id="402881.Plav_3645"/>
<proteinExistence type="predicted"/>
<evidence type="ECO:0000313" key="2">
    <source>
        <dbReference type="Proteomes" id="UP000006377"/>
    </source>
</evidence>
<evidence type="ECO:0000313" key="1">
    <source>
        <dbReference type="EMBL" id="ABS65243.1"/>
    </source>
</evidence>
<sequence length="125" mass="13981">MKIYLAKTFARWARKERLAKEDLCRAAREIGDGLVDARLGGLLVKKRIARTGGGKSGGYRTIVMFRAGERMVFLYGFPKNAQSNLSPRELEAYLALAKIFDGFSEKDMARLGAEKELTEVVCDEC</sequence>
<dbReference type="HOGENOM" id="CLU_132631_1_0_5"/>
<protein>
    <recommendedName>
        <fullName evidence="3">Type II toxin-antitoxin system RelE/ParE family toxin</fullName>
    </recommendedName>
</protein>
<keyword evidence="2" id="KW-1185">Reference proteome</keyword>
<accession>A7HZB0</accession>
<organism evidence="1 2">
    <name type="scientific">Parvibaculum lavamentivorans (strain DS-1 / DSM 13023 / NCIMB 13966)</name>
    <dbReference type="NCBI Taxonomy" id="402881"/>
    <lineage>
        <taxon>Bacteria</taxon>
        <taxon>Pseudomonadati</taxon>
        <taxon>Pseudomonadota</taxon>
        <taxon>Alphaproteobacteria</taxon>
        <taxon>Hyphomicrobiales</taxon>
        <taxon>Parvibaculaceae</taxon>
        <taxon>Parvibaculum</taxon>
    </lineage>
</organism>
<name>A7HZB0_PARL1</name>